<accession>A0A811LDH3</accession>
<name>A0A811LDH3_9BILA</name>
<evidence type="ECO:0000259" key="2">
    <source>
        <dbReference type="PROSITE" id="PS51767"/>
    </source>
</evidence>
<dbReference type="EMBL" id="CAJFCW020000005">
    <property type="protein sequence ID" value="CAG9121908.1"/>
    <property type="molecule type" value="Genomic_DNA"/>
</dbReference>
<dbReference type="EMBL" id="CAJFDH010000005">
    <property type="protein sequence ID" value="CAD5226209.1"/>
    <property type="molecule type" value="Genomic_DNA"/>
</dbReference>
<sequence length="98" mass="10858">MRFQFLFLTILSVALANVLKLQLAKTVVKRPGLQAGGGYYDKPFELYETDFYIVPVDFGSPAQTLHLALNLGSNQFWVLDKNNSGNVTTNGPTFDTSL</sequence>
<keyword evidence="1" id="KW-0732">Signal</keyword>
<evidence type="ECO:0000313" key="3">
    <source>
        <dbReference type="EMBL" id="CAD5226209.1"/>
    </source>
</evidence>
<dbReference type="Gene3D" id="2.40.70.10">
    <property type="entry name" value="Acid Proteases"/>
    <property type="match status" value="1"/>
</dbReference>
<protein>
    <recommendedName>
        <fullName evidence="2">Peptidase A1 domain-containing protein</fullName>
    </recommendedName>
</protein>
<dbReference type="AlphaFoldDB" id="A0A811LDH3"/>
<feature type="domain" description="Peptidase A1" evidence="2">
    <location>
        <begin position="52"/>
        <end position="98"/>
    </location>
</feature>
<dbReference type="InterPro" id="IPR033121">
    <property type="entry name" value="PEPTIDASE_A1"/>
</dbReference>
<dbReference type="SUPFAM" id="SSF50630">
    <property type="entry name" value="Acid proteases"/>
    <property type="match status" value="1"/>
</dbReference>
<keyword evidence="4" id="KW-1185">Reference proteome</keyword>
<reference evidence="3" key="1">
    <citation type="submission" date="2020-09" db="EMBL/GenBank/DDBJ databases">
        <authorList>
            <person name="Kikuchi T."/>
        </authorList>
    </citation>
    <scope>NUCLEOTIDE SEQUENCE</scope>
    <source>
        <strain evidence="3">SH1</strain>
    </source>
</reference>
<evidence type="ECO:0000313" key="4">
    <source>
        <dbReference type="Proteomes" id="UP000614601"/>
    </source>
</evidence>
<dbReference type="Pfam" id="PF00026">
    <property type="entry name" value="Asp"/>
    <property type="match status" value="1"/>
</dbReference>
<dbReference type="Proteomes" id="UP000614601">
    <property type="component" value="Unassembled WGS sequence"/>
</dbReference>
<evidence type="ECO:0000256" key="1">
    <source>
        <dbReference type="SAM" id="SignalP"/>
    </source>
</evidence>
<proteinExistence type="predicted"/>
<organism evidence="3 4">
    <name type="scientific">Bursaphelenchus okinawaensis</name>
    <dbReference type="NCBI Taxonomy" id="465554"/>
    <lineage>
        <taxon>Eukaryota</taxon>
        <taxon>Metazoa</taxon>
        <taxon>Ecdysozoa</taxon>
        <taxon>Nematoda</taxon>
        <taxon>Chromadorea</taxon>
        <taxon>Rhabditida</taxon>
        <taxon>Tylenchina</taxon>
        <taxon>Tylenchomorpha</taxon>
        <taxon>Aphelenchoidea</taxon>
        <taxon>Aphelenchoididae</taxon>
        <taxon>Bursaphelenchus</taxon>
    </lineage>
</organism>
<dbReference type="OrthoDB" id="2747330at2759"/>
<dbReference type="Proteomes" id="UP000783686">
    <property type="component" value="Unassembled WGS sequence"/>
</dbReference>
<dbReference type="PROSITE" id="PS51767">
    <property type="entry name" value="PEPTIDASE_A1"/>
    <property type="match status" value="1"/>
</dbReference>
<feature type="chain" id="PRO_5035595531" description="Peptidase A1 domain-containing protein" evidence="1">
    <location>
        <begin position="17"/>
        <end position="98"/>
    </location>
</feature>
<comment type="caution">
    <text evidence="3">The sequence shown here is derived from an EMBL/GenBank/DDBJ whole genome shotgun (WGS) entry which is preliminary data.</text>
</comment>
<dbReference type="InterPro" id="IPR021109">
    <property type="entry name" value="Peptidase_aspartic_dom_sf"/>
</dbReference>
<gene>
    <name evidence="3" type="ORF">BOKJ2_LOCUS11963</name>
</gene>
<feature type="signal peptide" evidence="1">
    <location>
        <begin position="1"/>
        <end position="16"/>
    </location>
</feature>